<evidence type="ECO:0000313" key="1">
    <source>
        <dbReference type="EMBL" id="MBI4132902.1"/>
    </source>
</evidence>
<organism evidence="1 2">
    <name type="scientific">Candidatus Sungiibacteriota bacterium</name>
    <dbReference type="NCBI Taxonomy" id="2750080"/>
    <lineage>
        <taxon>Bacteria</taxon>
        <taxon>Candidatus Sungiibacteriota</taxon>
    </lineage>
</organism>
<evidence type="ECO:0000313" key="2">
    <source>
        <dbReference type="Proteomes" id="UP000756703"/>
    </source>
</evidence>
<accession>A0A932YWS8</accession>
<comment type="caution">
    <text evidence="1">The sequence shown here is derived from an EMBL/GenBank/DDBJ whole genome shotgun (WGS) entry which is preliminary data.</text>
</comment>
<gene>
    <name evidence="1" type="ORF">HY473_02350</name>
</gene>
<reference evidence="1" key="1">
    <citation type="submission" date="2020-07" db="EMBL/GenBank/DDBJ databases">
        <title>Huge and variable diversity of episymbiotic CPR bacteria and DPANN archaea in groundwater ecosystems.</title>
        <authorList>
            <person name="He C.Y."/>
            <person name="Keren R."/>
            <person name="Whittaker M."/>
            <person name="Farag I.F."/>
            <person name="Doudna J."/>
            <person name="Cate J.H.D."/>
            <person name="Banfield J.F."/>
        </authorList>
    </citation>
    <scope>NUCLEOTIDE SEQUENCE</scope>
    <source>
        <strain evidence="1">NC_groundwater_1225_Ag_S-0.1um_56_177</strain>
    </source>
</reference>
<name>A0A932YWS8_9BACT</name>
<sequence length="107" mass="11768">MCALGGGAGGVEKIVVGVNLLTKTPALWDDVMRALRTILRASDTTFDGRDLVAALKRKGLELNEEHKGQPVLMDELTQIFREMNLSLALIQGLTTWQLQIISIPPRK</sequence>
<dbReference type="AlphaFoldDB" id="A0A932YWS8"/>
<dbReference type="EMBL" id="JACQMI010000015">
    <property type="protein sequence ID" value="MBI4132902.1"/>
    <property type="molecule type" value="Genomic_DNA"/>
</dbReference>
<dbReference type="Proteomes" id="UP000756703">
    <property type="component" value="Unassembled WGS sequence"/>
</dbReference>
<protein>
    <submittedName>
        <fullName evidence="1">Uncharacterized protein</fullName>
    </submittedName>
</protein>
<proteinExistence type="predicted"/>